<evidence type="ECO:0000256" key="5">
    <source>
        <dbReference type="ARBA" id="ARBA00022833"/>
    </source>
</evidence>
<feature type="domain" description="Peptidase M48" evidence="9">
    <location>
        <begin position="83"/>
        <end position="227"/>
    </location>
</feature>
<keyword evidence="4" id="KW-0378">Hydrolase</keyword>
<evidence type="ECO:0000256" key="4">
    <source>
        <dbReference type="ARBA" id="ARBA00022801"/>
    </source>
</evidence>
<dbReference type="Pfam" id="PF01435">
    <property type="entry name" value="Peptidase_M48"/>
    <property type="match status" value="1"/>
</dbReference>
<dbReference type="PATRIC" id="fig|758793.3.peg.5116"/>
<comment type="cofactor">
    <cofactor evidence="1">
        <name>Zn(2+)</name>
        <dbReference type="ChEBI" id="CHEBI:29105"/>
    </cofactor>
</comment>
<dbReference type="GO" id="GO:0016020">
    <property type="term" value="C:membrane"/>
    <property type="evidence" value="ECO:0007669"/>
    <property type="project" value="TreeGrafter"/>
</dbReference>
<dbReference type="Proteomes" id="UP000013966">
    <property type="component" value="Chromosome 3"/>
</dbReference>
<dbReference type="KEGG" id="buo:BRPE64_CCDS08120"/>
<sequence length="570" mass="62049">MMTTINRRCFCTACASLLLGACADTKLPLDLGSITGTNRNAGDMDGVGVLPPPPQRTWPDAKLDLSKARADGYGLVPMPDMEAYLNSLLVTIKKTAGTPGYPGSVHVIADTGLNANSSGAGNIFVSMGWIQSAESEDEIFAILSHEFGHVYLNHHAIFDVRTAGQTSAEVVSLAWSIANKPPTANAWTGIDNVGVVDTLGTRVLFPAWQRSVEEQADRFGATISLRCNYSYIDGFKAFFERVITYDQESKERRKKLREQQAQMARAKASQSAATKAHAQPLVPVSAGTSTMRLNQIGSLSALSDVVSSYTSVRSDVEVGAAQNAFDLQQLIENQIDEQMESLHDDHGDPAAREESLTKLVRPVMGDKRPDPRKDAWEAARKRGSTPTILTHYASTADVQNLQAAGQYSQALDLAQKAASGVTANDAYPVFLLSNLMALAHSGSPDAQAQVLRRNQNSRDPSWLIQTNLARRVAVKDPRQGESFLLQQFDYFDRASITWPSVISYYREHGNVQHANELAQTCSIKYPDMKAACLAAAKAPTQQAKADGTNTNEFDKARSKVVDWAKSILPK</sequence>
<dbReference type="PANTHER" id="PTHR22726">
    <property type="entry name" value="METALLOENDOPEPTIDASE OMA1"/>
    <property type="match status" value="1"/>
</dbReference>
<evidence type="ECO:0000256" key="8">
    <source>
        <dbReference type="SAM" id="SignalP"/>
    </source>
</evidence>
<feature type="chain" id="PRO_5004372900" evidence="8">
    <location>
        <begin position="24"/>
        <end position="570"/>
    </location>
</feature>
<feature type="compositionally biased region" description="Basic and acidic residues" evidence="7">
    <location>
        <begin position="364"/>
        <end position="380"/>
    </location>
</feature>
<dbReference type="AlphaFoldDB" id="R4WZ37"/>
<dbReference type="InterPro" id="IPR051156">
    <property type="entry name" value="Mito/Outer_Membr_Metalloprot"/>
</dbReference>
<evidence type="ECO:0000259" key="9">
    <source>
        <dbReference type="Pfam" id="PF01435"/>
    </source>
</evidence>
<keyword evidence="2 10" id="KW-0645">Protease</keyword>
<dbReference type="HOGENOM" id="CLU_516422_0_0_4"/>
<dbReference type="STRING" id="758793.BRPE64_CCDS08120"/>
<keyword evidence="11" id="KW-1185">Reference proteome</keyword>
<dbReference type="GO" id="GO:0004222">
    <property type="term" value="F:metalloendopeptidase activity"/>
    <property type="evidence" value="ECO:0007669"/>
    <property type="project" value="InterPro"/>
</dbReference>
<reference evidence="10 11" key="1">
    <citation type="journal article" date="2013" name="Genome Announc.">
        <title>Complete Genome Sequence of Burkholderia sp. Strain RPE64, Bacterial Symbiont of the Bean Bug Riptortus pedestris.</title>
        <authorList>
            <person name="Shibata T.F."/>
            <person name="Maeda T."/>
            <person name="Nikoh N."/>
            <person name="Yamaguchi K."/>
            <person name="Oshima K."/>
            <person name="Hattori M."/>
            <person name="Nishiyama T."/>
            <person name="Hasebe M."/>
            <person name="Fukatsu T."/>
            <person name="Kikuchi Y."/>
            <person name="Shigenobu S."/>
        </authorList>
    </citation>
    <scope>NUCLEOTIDE SEQUENCE [LARGE SCALE GENOMIC DNA]</scope>
</reference>
<evidence type="ECO:0000256" key="7">
    <source>
        <dbReference type="SAM" id="MobiDB-lite"/>
    </source>
</evidence>
<dbReference type="EMBL" id="AP013060">
    <property type="protein sequence ID" value="BAN26895.1"/>
    <property type="molecule type" value="Genomic_DNA"/>
</dbReference>
<keyword evidence="8" id="KW-0732">Signal</keyword>
<evidence type="ECO:0000256" key="2">
    <source>
        <dbReference type="ARBA" id="ARBA00022670"/>
    </source>
</evidence>
<organism evidence="10 11">
    <name type="scientific">Caballeronia insecticola</name>
    <dbReference type="NCBI Taxonomy" id="758793"/>
    <lineage>
        <taxon>Bacteria</taxon>
        <taxon>Pseudomonadati</taxon>
        <taxon>Pseudomonadota</taxon>
        <taxon>Betaproteobacteria</taxon>
        <taxon>Burkholderiales</taxon>
        <taxon>Burkholderiaceae</taxon>
        <taxon>Caballeronia</taxon>
    </lineage>
</organism>
<keyword evidence="6" id="KW-0482">Metalloprotease</keyword>
<evidence type="ECO:0000313" key="11">
    <source>
        <dbReference type="Proteomes" id="UP000013966"/>
    </source>
</evidence>
<accession>R4WZ37</accession>
<keyword evidence="3" id="KW-0479">Metal-binding</keyword>
<dbReference type="PROSITE" id="PS51257">
    <property type="entry name" value="PROKAR_LIPOPROTEIN"/>
    <property type="match status" value="1"/>
</dbReference>
<dbReference type="GO" id="GO:0051603">
    <property type="term" value="P:proteolysis involved in protein catabolic process"/>
    <property type="evidence" value="ECO:0007669"/>
    <property type="project" value="TreeGrafter"/>
</dbReference>
<keyword evidence="5" id="KW-0862">Zinc</keyword>
<evidence type="ECO:0000256" key="1">
    <source>
        <dbReference type="ARBA" id="ARBA00001947"/>
    </source>
</evidence>
<evidence type="ECO:0000256" key="3">
    <source>
        <dbReference type="ARBA" id="ARBA00022723"/>
    </source>
</evidence>
<feature type="compositionally biased region" description="Basic and acidic residues" evidence="7">
    <location>
        <begin position="341"/>
        <end position="356"/>
    </location>
</feature>
<gene>
    <name evidence="10" type="ORF">BRPE64_CCDS08120</name>
</gene>
<name>R4WZ37_9BURK</name>
<evidence type="ECO:0000256" key="6">
    <source>
        <dbReference type="ARBA" id="ARBA00023049"/>
    </source>
</evidence>
<dbReference type="OrthoDB" id="9810445at2"/>
<proteinExistence type="predicted"/>
<protein>
    <submittedName>
        <fullName evidence="10">Putative Zn dependent protease</fullName>
    </submittedName>
</protein>
<dbReference type="Gene3D" id="3.30.2010.10">
    <property type="entry name" value="Metalloproteases ('zincins'), catalytic domain"/>
    <property type="match status" value="1"/>
</dbReference>
<dbReference type="GO" id="GO:0046872">
    <property type="term" value="F:metal ion binding"/>
    <property type="evidence" value="ECO:0007669"/>
    <property type="project" value="UniProtKB-KW"/>
</dbReference>
<dbReference type="PANTHER" id="PTHR22726:SF1">
    <property type="entry name" value="METALLOENDOPEPTIDASE OMA1, MITOCHONDRIAL"/>
    <property type="match status" value="1"/>
</dbReference>
<reference evidence="10 11" key="2">
    <citation type="journal article" date="2018" name="Int. J. Syst. Evol. Microbiol.">
        <title>Burkholderia insecticola sp. nov., a gut symbiotic bacterium of the bean bug Riptortus pedestris.</title>
        <authorList>
            <person name="Takeshita K."/>
            <person name="Tamaki H."/>
            <person name="Ohbayashi T."/>
            <person name="Meng X.-Y."/>
            <person name="Sone T."/>
            <person name="Mitani Y."/>
            <person name="Peeters C."/>
            <person name="Kikuchi Y."/>
            <person name="Vandamme P."/>
        </authorList>
    </citation>
    <scope>NUCLEOTIDE SEQUENCE [LARGE SCALE GENOMIC DNA]</scope>
    <source>
        <strain evidence="10">RPE64</strain>
    </source>
</reference>
<dbReference type="InterPro" id="IPR001915">
    <property type="entry name" value="Peptidase_M48"/>
</dbReference>
<feature type="signal peptide" evidence="8">
    <location>
        <begin position="1"/>
        <end position="23"/>
    </location>
</feature>
<feature type="region of interest" description="Disordered" evidence="7">
    <location>
        <begin position="341"/>
        <end position="382"/>
    </location>
</feature>
<evidence type="ECO:0000313" key="10">
    <source>
        <dbReference type="EMBL" id="BAN26895.1"/>
    </source>
</evidence>